<dbReference type="RefSeq" id="XP_005717261.1">
    <property type="nucleotide sequence ID" value="XM_005717204.1"/>
</dbReference>
<dbReference type="AlphaFoldDB" id="R7QFZ5"/>
<dbReference type="EMBL" id="HG001841">
    <property type="protein sequence ID" value="CDF37442.1"/>
    <property type="molecule type" value="Genomic_DNA"/>
</dbReference>
<dbReference type="Proteomes" id="UP000012073">
    <property type="component" value="Unassembled WGS sequence"/>
</dbReference>
<keyword evidence="2" id="KW-1185">Reference proteome</keyword>
<gene>
    <name evidence="1" type="ORF">CHC_T00005659001</name>
</gene>
<name>R7QFZ5_CHOCR</name>
<evidence type="ECO:0000313" key="2">
    <source>
        <dbReference type="Proteomes" id="UP000012073"/>
    </source>
</evidence>
<dbReference type="GeneID" id="17324978"/>
<protein>
    <submittedName>
        <fullName evidence="1">Uncharacterized protein</fullName>
    </submittedName>
</protein>
<proteinExistence type="predicted"/>
<organism evidence="1 2">
    <name type="scientific">Chondrus crispus</name>
    <name type="common">Carrageen Irish moss</name>
    <name type="synonym">Polymorpha crispa</name>
    <dbReference type="NCBI Taxonomy" id="2769"/>
    <lineage>
        <taxon>Eukaryota</taxon>
        <taxon>Rhodophyta</taxon>
        <taxon>Florideophyceae</taxon>
        <taxon>Rhodymeniophycidae</taxon>
        <taxon>Gigartinales</taxon>
        <taxon>Gigartinaceae</taxon>
        <taxon>Chondrus</taxon>
    </lineage>
</organism>
<evidence type="ECO:0000313" key="1">
    <source>
        <dbReference type="EMBL" id="CDF37442.1"/>
    </source>
</evidence>
<accession>R7QFZ5</accession>
<sequence length="123" mass="13831">MKHCRPSEYEAYEHVAKQHIEAIAKDLEAQFAELGGPVIGKNPSIQSAFHDIIEEYKFIGDLFTAACPVHRQIEHMLSHPHADPVVMNLHKEVAIELESTLEIKELEAKSHKALKALKETRGA</sequence>
<dbReference type="Gramene" id="CDF37442">
    <property type="protein sequence ID" value="CDF37442"/>
    <property type="gene ID" value="CHC_T00005659001"/>
</dbReference>
<dbReference type="KEGG" id="ccp:CHC_T00005659001"/>
<reference evidence="2" key="1">
    <citation type="journal article" date="2013" name="Proc. Natl. Acad. Sci. U.S.A.">
        <title>Genome structure and metabolic features in the red seaweed Chondrus crispus shed light on evolution of the Archaeplastida.</title>
        <authorList>
            <person name="Collen J."/>
            <person name="Porcel B."/>
            <person name="Carre W."/>
            <person name="Ball S.G."/>
            <person name="Chaparro C."/>
            <person name="Tonon T."/>
            <person name="Barbeyron T."/>
            <person name="Michel G."/>
            <person name="Noel B."/>
            <person name="Valentin K."/>
            <person name="Elias M."/>
            <person name="Artiguenave F."/>
            <person name="Arun A."/>
            <person name="Aury J.M."/>
            <person name="Barbosa-Neto J.F."/>
            <person name="Bothwell J.H."/>
            <person name="Bouget F.Y."/>
            <person name="Brillet L."/>
            <person name="Cabello-Hurtado F."/>
            <person name="Capella-Gutierrez S."/>
            <person name="Charrier B."/>
            <person name="Cladiere L."/>
            <person name="Cock J.M."/>
            <person name="Coelho S.M."/>
            <person name="Colleoni C."/>
            <person name="Czjzek M."/>
            <person name="Da Silva C."/>
            <person name="Delage L."/>
            <person name="Denoeud F."/>
            <person name="Deschamps P."/>
            <person name="Dittami S.M."/>
            <person name="Gabaldon T."/>
            <person name="Gachon C.M."/>
            <person name="Groisillier A."/>
            <person name="Herve C."/>
            <person name="Jabbari K."/>
            <person name="Katinka M."/>
            <person name="Kloareg B."/>
            <person name="Kowalczyk N."/>
            <person name="Labadie K."/>
            <person name="Leblanc C."/>
            <person name="Lopez P.J."/>
            <person name="McLachlan D.H."/>
            <person name="Meslet-Cladiere L."/>
            <person name="Moustafa A."/>
            <person name="Nehr Z."/>
            <person name="Nyvall Collen P."/>
            <person name="Panaud O."/>
            <person name="Partensky F."/>
            <person name="Poulain J."/>
            <person name="Rensing S.A."/>
            <person name="Rousvoal S."/>
            <person name="Samson G."/>
            <person name="Symeonidi A."/>
            <person name="Weissenbach J."/>
            <person name="Zambounis A."/>
            <person name="Wincker P."/>
            <person name="Boyen C."/>
        </authorList>
    </citation>
    <scope>NUCLEOTIDE SEQUENCE [LARGE SCALE GENOMIC DNA]</scope>
    <source>
        <strain evidence="2">cv. Stackhouse</strain>
    </source>
</reference>